<evidence type="ECO:0000313" key="2">
    <source>
        <dbReference type="EMBL" id="TCN25050.1"/>
    </source>
</evidence>
<dbReference type="AlphaFoldDB" id="A0A4V2RDJ2"/>
<dbReference type="InterPro" id="IPR055365">
    <property type="entry name" value="PH_SunI-like"/>
</dbReference>
<feature type="domain" description="Sublancin immunity protein SunI-like PH" evidence="1">
    <location>
        <begin position="5"/>
        <end position="85"/>
    </location>
</feature>
<accession>A0A4V2RDJ2</accession>
<reference evidence="2 3" key="1">
    <citation type="journal article" date="2015" name="Stand. Genomic Sci.">
        <title>Genomic Encyclopedia of Bacterial and Archaeal Type Strains, Phase III: the genomes of soil and plant-associated and newly described type strains.</title>
        <authorList>
            <person name="Whitman W.B."/>
            <person name="Woyke T."/>
            <person name="Klenk H.P."/>
            <person name="Zhou Y."/>
            <person name="Lilburn T.G."/>
            <person name="Beck B.J."/>
            <person name="De Vos P."/>
            <person name="Vandamme P."/>
            <person name="Eisen J.A."/>
            <person name="Garrity G."/>
            <person name="Hugenholtz P."/>
            <person name="Kyrpides N.C."/>
        </authorList>
    </citation>
    <scope>NUCLEOTIDE SEQUENCE [LARGE SCALE GENOMIC DNA]</scope>
    <source>
        <strain evidence="2 3">CV53</strain>
    </source>
</reference>
<name>A0A4V2RDJ2_9BACI</name>
<dbReference type="Pfam" id="PF23491">
    <property type="entry name" value="bPH_8"/>
    <property type="match status" value="1"/>
</dbReference>
<keyword evidence="3" id="KW-1185">Reference proteome</keyword>
<sequence>MFTAGINVEKLENELIIRWQFAEIKIPLHEITDVAEDDTYGGKETNAIRIGHPYASTDRILIKTRSQSYLLFTSNKSKIVKVINS</sequence>
<evidence type="ECO:0000313" key="3">
    <source>
        <dbReference type="Proteomes" id="UP000295689"/>
    </source>
</evidence>
<gene>
    <name evidence="2" type="ORF">EV146_106252</name>
</gene>
<dbReference type="RefSeq" id="WP_132006433.1">
    <property type="nucleotide sequence ID" value="NZ_JABUHM010000004.1"/>
</dbReference>
<evidence type="ECO:0000259" key="1">
    <source>
        <dbReference type="Pfam" id="PF23491"/>
    </source>
</evidence>
<comment type="caution">
    <text evidence="2">The sequence shown here is derived from an EMBL/GenBank/DDBJ whole genome shotgun (WGS) entry which is preliminary data.</text>
</comment>
<protein>
    <recommendedName>
        <fullName evidence="1">Sublancin immunity protein SunI-like PH domain-containing protein</fullName>
    </recommendedName>
</protein>
<dbReference type="EMBL" id="SLVV01000006">
    <property type="protein sequence ID" value="TCN25050.1"/>
    <property type="molecule type" value="Genomic_DNA"/>
</dbReference>
<dbReference type="Proteomes" id="UP000295689">
    <property type="component" value="Unassembled WGS sequence"/>
</dbReference>
<organism evidence="2 3">
    <name type="scientific">Mesobacillus foraminis</name>
    <dbReference type="NCBI Taxonomy" id="279826"/>
    <lineage>
        <taxon>Bacteria</taxon>
        <taxon>Bacillati</taxon>
        <taxon>Bacillota</taxon>
        <taxon>Bacilli</taxon>
        <taxon>Bacillales</taxon>
        <taxon>Bacillaceae</taxon>
        <taxon>Mesobacillus</taxon>
    </lineage>
</organism>
<proteinExistence type="predicted"/>